<evidence type="ECO:0000256" key="1">
    <source>
        <dbReference type="SAM" id="MobiDB-lite"/>
    </source>
</evidence>
<dbReference type="EMBL" id="ML769508">
    <property type="protein sequence ID" value="KAE9396807.1"/>
    <property type="molecule type" value="Genomic_DNA"/>
</dbReference>
<keyword evidence="3" id="KW-1185">Reference proteome</keyword>
<evidence type="ECO:0000313" key="2">
    <source>
        <dbReference type="EMBL" id="KAE9396807.1"/>
    </source>
</evidence>
<reference evidence="2" key="1">
    <citation type="journal article" date="2019" name="Environ. Microbiol.">
        <title>Fungal ecological strategies reflected in gene transcription - a case study of two litter decomposers.</title>
        <authorList>
            <person name="Barbi F."/>
            <person name="Kohler A."/>
            <person name="Barry K."/>
            <person name="Baskaran P."/>
            <person name="Daum C."/>
            <person name="Fauchery L."/>
            <person name="Ihrmark K."/>
            <person name="Kuo A."/>
            <person name="LaButti K."/>
            <person name="Lipzen A."/>
            <person name="Morin E."/>
            <person name="Grigoriev I.V."/>
            <person name="Henrissat B."/>
            <person name="Lindahl B."/>
            <person name="Martin F."/>
        </authorList>
    </citation>
    <scope>NUCLEOTIDE SEQUENCE</scope>
    <source>
        <strain evidence="2">JB14</strain>
    </source>
</reference>
<protein>
    <submittedName>
        <fullName evidence="2">Uncharacterized protein</fullName>
    </submittedName>
</protein>
<gene>
    <name evidence="2" type="ORF">BT96DRAFT_996448</name>
</gene>
<feature type="region of interest" description="Disordered" evidence="1">
    <location>
        <begin position="1"/>
        <end position="31"/>
    </location>
</feature>
<accession>A0A6A4HI27</accession>
<dbReference type="Proteomes" id="UP000799118">
    <property type="component" value="Unassembled WGS sequence"/>
</dbReference>
<evidence type="ECO:0000313" key="3">
    <source>
        <dbReference type="Proteomes" id="UP000799118"/>
    </source>
</evidence>
<dbReference type="AlphaFoldDB" id="A0A6A4HI27"/>
<proteinExistence type="predicted"/>
<name>A0A6A4HI27_9AGAR</name>
<organism evidence="2 3">
    <name type="scientific">Gymnopus androsaceus JB14</name>
    <dbReference type="NCBI Taxonomy" id="1447944"/>
    <lineage>
        <taxon>Eukaryota</taxon>
        <taxon>Fungi</taxon>
        <taxon>Dikarya</taxon>
        <taxon>Basidiomycota</taxon>
        <taxon>Agaricomycotina</taxon>
        <taxon>Agaricomycetes</taxon>
        <taxon>Agaricomycetidae</taxon>
        <taxon>Agaricales</taxon>
        <taxon>Marasmiineae</taxon>
        <taxon>Omphalotaceae</taxon>
        <taxon>Gymnopus</taxon>
    </lineage>
</organism>
<sequence>MPNVEPCNTPPPAYTPGTPATAPERARGAPAQAGTIFEPAAKKGESMDIHPQVVELIKQNYIKEFEKQVNKHDSNFIGSLVINKWRKDTLDTILASIKDGTAPFQNIPLTNGRKKSNLNSINYVFQNHYHHKLKVCPGSSIVVLHEDAIKIIERDDIQQQVDQGKNYQTVVKDIWDGLTEEKQNQWNKEVKQVNITGNQSRFQTALPALFKVLATSGRVGPVEALVCQNPWIEMEKWLAEMKQSPHHEERSKCTDSTLTWMDEVPWGKKKMGFPDTLPTVHLWQLPGQNWTNDTVQDDPLTILPEHIDDDSKLAEKFIIQCTSFTEKLLEVAAHPDKYWTEKSWKWLQDIGKQVFGGKKVLITSVHLGKLLNV</sequence>
<dbReference type="OrthoDB" id="3269304at2759"/>